<sequence>MIKPALQTLIACAVALAPLPVAASESCATDAMLVFDGSGSMAEMGFNLLDAPRIVEAREAVRRAMPFIAPVRRVGLIIYGPGGTGGPDGACNNVDLRFPPLPDAGDRIRSEIDALQPLGETPLTDAVRSAAEQLDYRNKPGLIVLVTDGKETCGGAPCHLAGQLAAEGYDLTVHVIGFRVRDDHFSWDQVGKSGPRTTVAECLPAANGGRYVPAESVEELAQALEDTLGCQHLSHRQTPQRKAG</sequence>
<dbReference type="RefSeq" id="WP_136462585.1">
    <property type="nucleotide sequence ID" value="NZ_SRKY01000002.1"/>
</dbReference>
<dbReference type="OrthoDB" id="9783818at2"/>
<comment type="caution">
    <text evidence="3">The sequence shown here is derived from an EMBL/GenBank/DDBJ whole genome shotgun (WGS) entry which is preliminary data.</text>
</comment>
<evidence type="ECO:0000256" key="1">
    <source>
        <dbReference type="SAM" id="SignalP"/>
    </source>
</evidence>
<evidence type="ECO:0000313" key="4">
    <source>
        <dbReference type="Proteomes" id="UP000306602"/>
    </source>
</evidence>
<dbReference type="EMBL" id="SRKY01000002">
    <property type="protein sequence ID" value="THH36987.1"/>
    <property type="molecule type" value="Genomic_DNA"/>
</dbReference>
<dbReference type="Gene3D" id="3.40.50.410">
    <property type="entry name" value="von Willebrand factor, type A domain"/>
    <property type="match status" value="1"/>
</dbReference>
<evidence type="ECO:0000313" key="3">
    <source>
        <dbReference type="EMBL" id="THH36987.1"/>
    </source>
</evidence>
<proteinExistence type="predicted"/>
<dbReference type="Proteomes" id="UP000306602">
    <property type="component" value="Unassembled WGS sequence"/>
</dbReference>
<dbReference type="InterPro" id="IPR036465">
    <property type="entry name" value="vWFA_dom_sf"/>
</dbReference>
<dbReference type="SMART" id="SM00327">
    <property type="entry name" value="VWA"/>
    <property type="match status" value="1"/>
</dbReference>
<evidence type="ECO:0000259" key="2">
    <source>
        <dbReference type="PROSITE" id="PS50234"/>
    </source>
</evidence>
<organism evidence="3 4">
    <name type="scientific">Aliishimia ponticola</name>
    <dbReference type="NCBI Taxonomy" id="2499833"/>
    <lineage>
        <taxon>Bacteria</taxon>
        <taxon>Pseudomonadati</taxon>
        <taxon>Pseudomonadota</taxon>
        <taxon>Alphaproteobacteria</taxon>
        <taxon>Rhodobacterales</taxon>
        <taxon>Paracoccaceae</taxon>
        <taxon>Aliishimia</taxon>
    </lineage>
</organism>
<name>A0A4S4NEK4_9RHOB</name>
<dbReference type="AlphaFoldDB" id="A0A4S4NEK4"/>
<keyword evidence="4" id="KW-1185">Reference proteome</keyword>
<protein>
    <submittedName>
        <fullName evidence="3">VWA domain-containing protein</fullName>
    </submittedName>
</protein>
<accession>A0A4S4NEK4</accession>
<dbReference type="CDD" id="cd00198">
    <property type="entry name" value="vWFA"/>
    <property type="match status" value="1"/>
</dbReference>
<feature type="chain" id="PRO_5020426638" evidence="1">
    <location>
        <begin position="24"/>
        <end position="244"/>
    </location>
</feature>
<dbReference type="Pfam" id="PF13519">
    <property type="entry name" value="VWA_2"/>
    <property type="match status" value="1"/>
</dbReference>
<dbReference type="InterPro" id="IPR002035">
    <property type="entry name" value="VWF_A"/>
</dbReference>
<reference evidence="3 4" key="1">
    <citation type="submission" date="2019-04" db="EMBL/GenBank/DDBJ databases">
        <title>Shimia ponticola sp. nov., isolated from seawater.</title>
        <authorList>
            <person name="Kim Y.-O."/>
            <person name="Yoon J.-H."/>
        </authorList>
    </citation>
    <scope>NUCLEOTIDE SEQUENCE [LARGE SCALE GENOMIC DNA]</scope>
    <source>
        <strain evidence="3 4">MYP11</strain>
    </source>
</reference>
<feature type="domain" description="VWFA" evidence="2">
    <location>
        <begin position="30"/>
        <end position="228"/>
    </location>
</feature>
<feature type="signal peptide" evidence="1">
    <location>
        <begin position="1"/>
        <end position="23"/>
    </location>
</feature>
<gene>
    <name evidence="3" type="ORF">E4Z66_08595</name>
</gene>
<dbReference type="SUPFAM" id="SSF53300">
    <property type="entry name" value="vWA-like"/>
    <property type="match status" value="1"/>
</dbReference>
<dbReference type="PROSITE" id="PS50234">
    <property type="entry name" value="VWFA"/>
    <property type="match status" value="1"/>
</dbReference>
<keyword evidence="1" id="KW-0732">Signal</keyword>